<name>A0ABN8LHA4_9CNID</name>
<dbReference type="PROSITE" id="PS50026">
    <property type="entry name" value="EGF_3"/>
    <property type="match status" value="2"/>
</dbReference>
<keyword evidence="8 17" id="KW-0732">Signal</keyword>
<evidence type="ECO:0000256" key="15">
    <source>
        <dbReference type="SAM" id="MobiDB-lite"/>
    </source>
</evidence>
<dbReference type="SMART" id="SM00186">
    <property type="entry name" value="FBG"/>
    <property type="match status" value="1"/>
</dbReference>
<dbReference type="Pfam" id="PF00041">
    <property type="entry name" value="fn3"/>
    <property type="match status" value="10"/>
</dbReference>
<feature type="transmembrane region" description="Helical" evidence="16">
    <location>
        <begin position="3735"/>
        <end position="3755"/>
    </location>
</feature>
<feature type="transmembrane region" description="Helical" evidence="16">
    <location>
        <begin position="3148"/>
        <end position="3172"/>
    </location>
</feature>
<dbReference type="InterPro" id="IPR046338">
    <property type="entry name" value="GAIN_dom_sf"/>
</dbReference>
<dbReference type="Pfam" id="PF00147">
    <property type="entry name" value="Fibrinogen_C"/>
    <property type="match status" value="1"/>
</dbReference>
<dbReference type="Gene3D" id="4.10.530.10">
    <property type="entry name" value="Gamma-fibrinogen Carboxyl Terminal Fragment, domain 2"/>
    <property type="match status" value="1"/>
</dbReference>
<dbReference type="CDD" id="cd00111">
    <property type="entry name" value="Trefoil"/>
    <property type="match status" value="1"/>
</dbReference>
<dbReference type="PROSITE" id="PS00022">
    <property type="entry name" value="EGF_1"/>
    <property type="match status" value="2"/>
</dbReference>
<dbReference type="PRINTS" id="PR01433">
    <property type="entry name" value="POLYCYSTIN2"/>
</dbReference>
<dbReference type="Pfam" id="PF08016">
    <property type="entry name" value="PKD_channel"/>
    <property type="match status" value="1"/>
</dbReference>
<feature type="domain" description="REJ" evidence="21">
    <location>
        <begin position="1861"/>
        <end position="2624"/>
    </location>
</feature>
<evidence type="ECO:0000256" key="6">
    <source>
        <dbReference type="ARBA" id="ARBA00022536"/>
    </source>
</evidence>
<evidence type="ECO:0000256" key="14">
    <source>
        <dbReference type="PROSITE-ProRule" id="PRU00779"/>
    </source>
</evidence>
<dbReference type="InterPro" id="IPR014010">
    <property type="entry name" value="REJ_dom"/>
</dbReference>
<dbReference type="Pfam" id="PF00088">
    <property type="entry name" value="Trefoil"/>
    <property type="match status" value="1"/>
</dbReference>
<feature type="transmembrane region" description="Helical" evidence="16">
    <location>
        <begin position="3646"/>
        <end position="3664"/>
    </location>
</feature>
<dbReference type="SUPFAM" id="SSF49265">
    <property type="entry name" value="Fibronectin type III"/>
    <property type="match status" value="6"/>
</dbReference>
<feature type="compositionally biased region" description="Polar residues" evidence="15">
    <location>
        <begin position="50"/>
        <end position="70"/>
    </location>
</feature>
<dbReference type="SUPFAM" id="SSF52058">
    <property type="entry name" value="L domain-like"/>
    <property type="match status" value="1"/>
</dbReference>
<dbReference type="SUPFAM" id="SSF49723">
    <property type="entry name" value="Lipase/lipooxygenase domain (PLAT/LH2 domain)"/>
    <property type="match status" value="1"/>
</dbReference>
<feature type="domain" description="Fibronectin type-III" evidence="20">
    <location>
        <begin position="1471"/>
        <end position="1566"/>
    </location>
</feature>
<feature type="domain" description="P-type" evidence="23">
    <location>
        <begin position="445"/>
        <end position="490"/>
    </location>
</feature>
<evidence type="ECO:0000313" key="24">
    <source>
        <dbReference type="EMBL" id="CAH3014839.1"/>
    </source>
</evidence>
<evidence type="ECO:0000259" key="21">
    <source>
        <dbReference type="PROSITE" id="PS51111"/>
    </source>
</evidence>
<evidence type="ECO:0000256" key="11">
    <source>
        <dbReference type="ARBA" id="ARBA00023157"/>
    </source>
</evidence>
<dbReference type="InterPro" id="IPR013122">
    <property type="entry name" value="PKD1_2_channel"/>
</dbReference>
<dbReference type="Gene3D" id="2.10.25.10">
    <property type="entry name" value="Laminin"/>
    <property type="match status" value="2"/>
</dbReference>
<dbReference type="InterPro" id="IPR044913">
    <property type="entry name" value="P_trefoil_dom_sf"/>
</dbReference>
<dbReference type="Pfam" id="PF13855">
    <property type="entry name" value="LRR_8"/>
    <property type="match status" value="1"/>
</dbReference>
<dbReference type="InterPro" id="IPR036056">
    <property type="entry name" value="Fibrinogen-like_C"/>
</dbReference>
<feature type="disulfide bond" evidence="13">
    <location>
        <begin position="1598"/>
        <end position="1607"/>
    </location>
</feature>
<feature type="region of interest" description="Disordered" evidence="15">
    <location>
        <begin position="2788"/>
        <end position="2809"/>
    </location>
</feature>
<dbReference type="InterPro" id="IPR036116">
    <property type="entry name" value="FN3_sf"/>
</dbReference>
<dbReference type="InterPro" id="IPR003961">
    <property type="entry name" value="FN3_dom"/>
</dbReference>
<gene>
    <name evidence="24" type="ORF">PEVE_00007506</name>
</gene>
<dbReference type="SUPFAM" id="SSF56496">
    <property type="entry name" value="Fibrinogen C-terminal domain-like"/>
    <property type="match status" value="1"/>
</dbReference>
<dbReference type="PROSITE" id="PS51111">
    <property type="entry name" value="REJ"/>
    <property type="match status" value="1"/>
</dbReference>
<feature type="domain" description="Fibronectin type-III" evidence="20">
    <location>
        <begin position="591"/>
        <end position="681"/>
    </location>
</feature>
<dbReference type="PANTHER" id="PTHR10877:SF150">
    <property type="entry name" value="REJ DOMAIN-CONTAINING PROTEIN"/>
    <property type="match status" value="1"/>
</dbReference>
<dbReference type="EMBL" id="CALNXI010000015">
    <property type="protein sequence ID" value="CAH3014839.1"/>
    <property type="molecule type" value="Genomic_DNA"/>
</dbReference>
<keyword evidence="6 13" id="KW-0245">EGF-like domain</keyword>
<dbReference type="InterPro" id="IPR001611">
    <property type="entry name" value="Leu-rich_rpt"/>
</dbReference>
<keyword evidence="5" id="KW-0272">Extracellular matrix</keyword>
<dbReference type="Pfam" id="PF20519">
    <property type="entry name" value="Polycystin_dom"/>
    <property type="match status" value="1"/>
</dbReference>
<dbReference type="InterPro" id="IPR002859">
    <property type="entry name" value="PKD/REJ-like"/>
</dbReference>
<evidence type="ECO:0000256" key="13">
    <source>
        <dbReference type="PROSITE-ProRule" id="PRU00076"/>
    </source>
</evidence>
<feature type="transmembrane region" description="Helical" evidence="16">
    <location>
        <begin position="3352"/>
        <end position="3370"/>
    </location>
</feature>
<dbReference type="InterPro" id="IPR013783">
    <property type="entry name" value="Ig-like_fold"/>
</dbReference>
<dbReference type="Pfam" id="PF02010">
    <property type="entry name" value="REJ"/>
    <property type="match status" value="1"/>
</dbReference>
<dbReference type="SMART" id="SM00181">
    <property type="entry name" value="EGF"/>
    <property type="match status" value="2"/>
</dbReference>
<feature type="domain" description="Fibronectin type-III" evidence="20">
    <location>
        <begin position="687"/>
        <end position="781"/>
    </location>
</feature>
<evidence type="ECO:0000259" key="20">
    <source>
        <dbReference type="PROSITE" id="PS50853"/>
    </source>
</evidence>
<evidence type="ECO:0000256" key="5">
    <source>
        <dbReference type="ARBA" id="ARBA00022530"/>
    </source>
</evidence>
<feature type="domain" description="PLAT" evidence="19">
    <location>
        <begin position="2944"/>
        <end position="3061"/>
    </location>
</feature>
<feature type="domain" description="Fibronectin type-III" evidence="20">
    <location>
        <begin position="1622"/>
        <end position="1720"/>
    </location>
</feature>
<feature type="domain" description="EGF-like" evidence="18">
    <location>
        <begin position="1568"/>
        <end position="1608"/>
    </location>
</feature>
<comment type="similarity">
    <text evidence="3">Belongs to the polycystin family.</text>
</comment>
<evidence type="ECO:0000259" key="18">
    <source>
        <dbReference type="PROSITE" id="PS50026"/>
    </source>
</evidence>
<dbReference type="PROSITE" id="PS50853">
    <property type="entry name" value="FN3"/>
    <property type="match status" value="11"/>
</dbReference>
<dbReference type="Pfam" id="PF01825">
    <property type="entry name" value="GPS"/>
    <property type="match status" value="1"/>
</dbReference>
<keyword evidence="10 16" id="KW-0472">Membrane</keyword>
<dbReference type="CDD" id="cd00087">
    <property type="entry name" value="FReD"/>
    <property type="match status" value="1"/>
</dbReference>
<feature type="domain" description="Fibrinogen C-terminal" evidence="22">
    <location>
        <begin position="230"/>
        <end position="419"/>
    </location>
</feature>
<feature type="domain" description="Fibronectin type-III" evidence="20">
    <location>
        <begin position="981"/>
        <end position="1077"/>
    </location>
</feature>
<dbReference type="PROSITE" id="PS50095">
    <property type="entry name" value="PLAT"/>
    <property type="match status" value="1"/>
</dbReference>
<keyword evidence="7 16" id="KW-0812">Transmembrane</keyword>
<dbReference type="PROSITE" id="PS51406">
    <property type="entry name" value="FIBRINOGEN_C_2"/>
    <property type="match status" value="1"/>
</dbReference>
<dbReference type="SMART" id="SM00060">
    <property type="entry name" value="FN3"/>
    <property type="match status" value="12"/>
</dbReference>
<dbReference type="PROSITE" id="PS51448">
    <property type="entry name" value="P_TREFOIL_2"/>
    <property type="match status" value="1"/>
</dbReference>
<keyword evidence="9 16" id="KW-1133">Transmembrane helix</keyword>
<dbReference type="Gene3D" id="3.80.10.10">
    <property type="entry name" value="Ribonuclease Inhibitor"/>
    <property type="match status" value="1"/>
</dbReference>
<dbReference type="InterPro" id="IPR002181">
    <property type="entry name" value="Fibrinogen_a/b/g_C_dom"/>
</dbReference>
<feature type="compositionally biased region" description="Acidic residues" evidence="15">
    <location>
        <begin position="3310"/>
        <end position="3322"/>
    </location>
</feature>
<dbReference type="Proteomes" id="UP001159427">
    <property type="component" value="Unassembled WGS sequence"/>
</dbReference>
<evidence type="ECO:0000313" key="25">
    <source>
        <dbReference type="Proteomes" id="UP001159427"/>
    </source>
</evidence>
<dbReference type="InterPro" id="IPR014716">
    <property type="entry name" value="Fibrinogen_a/b/g_C_1"/>
</dbReference>
<evidence type="ECO:0000256" key="12">
    <source>
        <dbReference type="ARBA" id="ARBA00023180"/>
    </source>
</evidence>
<feature type="signal peptide" evidence="17">
    <location>
        <begin position="1"/>
        <end position="18"/>
    </location>
</feature>
<feature type="disulfide bond" evidence="14">
    <location>
        <begin position="458"/>
        <end position="473"/>
    </location>
</feature>
<dbReference type="InterPro" id="IPR000742">
    <property type="entry name" value="EGF"/>
</dbReference>
<dbReference type="SMART" id="SM00308">
    <property type="entry name" value="LH2"/>
    <property type="match status" value="1"/>
</dbReference>
<dbReference type="InterPro" id="IPR046791">
    <property type="entry name" value="Polycystin_dom"/>
</dbReference>
<evidence type="ECO:0000256" key="10">
    <source>
        <dbReference type="ARBA" id="ARBA00023136"/>
    </source>
</evidence>
<feature type="domain" description="Fibronectin type-III" evidence="20">
    <location>
        <begin position="1275"/>
        <end position="1371"/>
    </location>
</feature>
<dbReference type="SMART" id="SM00018">
    <property type="entry name" value="PD"/>
    <property type="match status" value="1"/>
</dbReference>
<comment type="caution">
    <text evidence="13">Lacks conserved residue(s) required for the propagation of feature annotation.</text>
</comment>
<organism evidence="24 25">
    <name type="scientific">Porites evermanni</name>
    <dbReference type="NCBI Taxonomy" id="104178"/>
    <lineage>
        <taxon>Eukaryota</taxon>
        <taxon>Metazoa</taxon>
        <taxon>Cnidaria</taxon>
        <taxon>Anthozoa</taxon>
        <taxon>Hexacorallia</taxon>
        <taxon>Scleractinia</taxon>
        <taxon>Fungiina</taxon>
        <taxon>Poritidae</taxon>
        <taxon>Porites</taxon>
    </lineage>
</organism>
<dbReference type="SMART" id="SM00303">
    <property type="entry name" value="GPS"/>
    <property type="match status" value="1"/>
</dbReference>
<evidence type="ECO:0000256" key="7">
    <source>
        <dbReference type="ARBA" id="ARBA00022692"/>
    </source>
</evidence>
<feature type="transmembrane region" description="Helical" evidence="16">
    <location>
        <begin position="3108"/>
        <end position="3128"/>
    </location>
</feature>
<evidence type="ECO:0000256" key="1">
    <source>
        <dbReference type="ARBA" id="ARBA00004141"/>
    </source>
</evidence>
<feature type="transmembrane region" description="Helical" evidence="16">
    <location>
        <begin position="2899"/>
        <end position="2919"/>
    </location>
</feature>
<evidence type="ECO:0000256" key="2">
    <source>
        <dbReference type="ARBA" id="ARBA00004498"/>
    </source>
</evidence>
<comment type="caution">
    <text evidence="24">The sequence shown here is derived from an EMBL/GenBank/DDBJ whole genome shotgun (WGS) entry which is preliminary data.</text>
</comment>
<feature type="region of interest" description="Disordered" evidence="15">
    <location>
        <begin position="3934"/>
        <end position="3963"/>
    </location>
</feature>
<dbReference type="Gene3D" id="3.90.215.10">
    <property type="entry name" value="Gamma Fibrinogen, chain A, domain 1"/>
    <property type="match status" value="1"/>
</dbReference>
<comment type="subcellular location">
    <subcellularLocation>
        <location evidence="1">Membrane</location>
        <topology evidence="1">Multi-pass membrane protein</topology>
    </subcellularLocation>
    <subcellularLocation>
        <location evidence="2">Secreted</location>
        <location evidence="2">Extracellular space</location>
        <location evidence="2">Extracellular matrix</location>
    </subcellularLocation>
</comment>
<dbReference type="SUPFAM" id="SSF57196">
    <property type="entry name" value="EGF/Laminin"/>
    <property type="match status" value="2"/>
</dbReference>
<proteinExistence type="inferred from homology"/>
<dbReference type="Gene3D" id="2.60.40.10">
    <property type="entry name" value="Immunoglobulins"/>
    <property type="match status" value="11"/>
</dbReference>
<dbReference type="SUPFAM" id="SSF57492">
    <property type="entry name" value="Trefoil"/>
    <property type="match status" value="1"/>
</dbReference>
<dbReference type="InterPro" id="IPR001024">
    <property type="entry name" value="PLAT/LH2_dom"/>
</dbReference>
<protein>
    <recommendedName>
        <fullName evidence="26">Protein-tyrosine-phosphatase</fullName>
    </recommendedName>
</protein>
<dbReference type="PANTHER" id="PTHR10877">
    <property type="entry name" value="POLYCYSTIN FAMILY MEMBER"/>
    <property type="match status" value="1"/>
</dbReference>
<feature type="disulfide bond" evidence="13">
    <location>
        <begin position="1843"/>
        <end position="1852"/>
    </location>
</feature>
<feature type="domain" description="Fibronectin type-III" evidence="20">
    <location>
        <begin position="782"/>
        <end position="881"/>
    </location>
</feature>
<keyword evidence="5" id="KW-0964">Secreted</keyword>
<evidence type="ECO:0000256" key="16">
    <source>
        <dbReference type="SAM" id="Phobius"/>
    </source>
</evidence>
<dbReference type="InterPro" id="IPR032675">
    <property type="entry name" value="LRR_dom_sf"/>
</dbReference>
<feature type="chain" id="PRO_5046137552" description="Protein-tyrosine-phosphatase" evidence="17">
    <location>
        <begin position="19"/>
        <end position="3975"/>
    </location>
</feature>
<evidence type="ECO:0000259" key="22">
    <source>
        <dbReference type="PROSITE" id="PS51406"/>
    </source>
</evidence>
<dbReference type="InterPro" id="IPR003915">
    <property type="entry name" value="PKD_2"/>
</dbReference>
<evidence type="ECO:0000256" key="9">
    <source>
        <dbReference type="ARBA" id="ARBA00022989"/>
    </source>
</evidence>
<feature type="transmembrane region" description="Helical" evidence="16">
    <location>
        <begin position="3697"/>
        <end position="3715"/>
    </location>
</feature>
<feature type="domain" description="Fibronectin type-III" evidence="20">
    <location>
        <begin position="1373"/>
        <end position="1469"/>
    </location>
</feature>
<feature type="transmembrane region" description="Helical" evidence="16">
    <location>
        <begin position="3604"/>
        <end position="3626"/>
    </location>
</feature>
<comment type="similarity">
    <text evidence="4">Belongs to the tenascin family.</text>
</comment>
<dbReference type="InterPro" id="IPR051223">
    <property type="entry name" value="Polycystin"/>
</dbReference>
<dbReference type="CDD" id="cd00063">
    <property type="entry name" value="FN3"/>
    <property type="match status" value="11"/>
</dbReference>
<feature type="domain" description="EGF-like" evidence="18">
    <location>
        <begin position="1815"/>
        <end position="1853"/>
    </location>
</feature>
<feature type="domain" description="Fibronectin type-III" evidence="20">
    <location>
        <begin position="1079"/>
        <end position="1175"/>
    </location>
</feature>
<accession>A0ABN8LHA4</accession>
<keyword evidence="11 13" id="KW-1015">Disulfide bond</keyword>
<evidence type="ECO:0000256" key="4">
    <source>
        <dbReference type="ARBA" id="ARBA00008673"/>
    </source>
</evidence>
<feature type="domain" description="Fibronectin type-III" evidence="20">
    <location>
        <begin position="1725"/>
        <end position="1816"/>
    </location>
</feature>
<feature type="domain" description="Fibronectin type-III" evidence="20">
    <location>
        <begin position="1177"/>
        <end position="1273"/>
    </location>
</feature>
<feature type="region of interest" description="Disordered" evidence="15">
    <location>
        <begin position="24"/>
        <end position="86"/>
    </location>
</feature>
<keyword evidence="12" id="KW-0325">Glycoprotein</keyword>
<dbReference type="Pfam" id="PF01477">
    <property type="entry name" value="PLAT"/>
    <property type="match status" value="1"/>
</dbReference>
<feature type="transmembrane region" description="Helical" evidence="16">
    <location>
        <begin position="3797"/>
        <end position="3820"/>
    </location>
</feature>
<evidence type="ECO:0000256" key="3">
    <source>
        <dbReference type="ARBA" id="ARBA00007200"/>
    </source>
</evidence>
<evidence type="ECO:0000256" key="8">
    <source>
        <dbReference type="ARBA" id="ARBA00022729"/>
    </source>
</evidence>
<feature type="transmembrane region" description="Helical" evidence="16">
    <location>
        <begin position="3251"/>
        <end position="3278"/>
    </location>
</feature>
<evidence type="ECO:0008006" key="26">
    <source>
        <dbReference type="Google" id="ProtNLM"/>
    </source>
</evidence>
<evidence type="ECO:0000259" key="23">
    <source>
        <dbReference type="PROSITE" id="PS51448"/>
    </source>
</evidence>
<dbReference type="InterPro" id="IPR036392">
    <property type="entry name" value="PLAT/LH2_dom_sf"/>
</dbReference>
<evidence type="ECO:0000259" key="19">
    <source>
        <dbReference type="PROSITE" id="PS50095"/>
    </source>
</evidence>
<feature type="region of interest" description="Disordered" evidence="15">
    <location>
        <begin position="3308"/>
        <end position="3329"/>
    </location>
</feature>
<dbReference type="Gene3D" id="4.10.110.10">
    <property type="entry name" value="Spasmolytic Protein, domain 1"/>
    <property type="match status" value="1"/>
</dbReference>
<feature type="transmembrane region" description="Helical" evidence="16">
    <location>
        <begin position="3219"/>
        <end position="3239"/>
    </location>
</feature>
<dbReference type="Gene3D" id="2.60.60.20">
    <property type="entry name" value="PLAT/LH2 domain"/>
    <property type="match status" value="1"/>
</dbReference>
<dbReference type="InterPro" id="IPR000519">
    <property type="entry name" value="P_trefoil_dom"/>
</dbReference>
<dbReference type="Gene3D" id="2.60.220.50">
    <property type="match status" value="1"/>
</dbReference>
<evidence type="ECO:0000256" key="17">
    <source>
        <dbReference type="SAM" id="SignalP"/>
    </source>
</evidence>
<dbReference type="CDD" id="cd00054">
    <property type="entry name" value="EGF_CA"/>
    <property type="match status" value="2"/>
</dbReference>
<reference evidence="24 25" key="1">
    <citation type="submission" date="2022-05" db="EMBL/GenBank/DDBJ databases">
        <authorList>
            <consortium name="Genoscope - CEA"/>
            <person name="William W."/>
        </authorList>
    </citation>
    <scope>NUCLEOTIDE SEQUENCE [LARGE SCALE GENOMIC DNA]</scope>
</reference>
<sequence>MFRGTLFLLLSLVNFTIARLNGENFTPPPTSQPKEEQGYSAPTIFFGGQEFSNPRTTLNSFGEQDSSGPPTASDEQDYSESSTPSESGANSFLCSDAGNCTCSLDEIFLLVTCTSVGDELDTIAPQLPQETEHLILRNNNITKLPAIAFSHLPRLQVLDLRDNKIVTPGGLQLQNILATLSKLVILFFPVLRDNHRRNRGFVFSPLRWAAAAPEPSPSPLCLRGIKVKPLNEKGSGSSCAEHFFRGRRKDGLYTISPTPGNGFSKIHGQVIPPLRVWCDMRGSNGGWLVFQKRTNKSVNFFRNWISYKQGFGQYGHDFWLGNRDLRAITNSNEHVLHIELHYSNGSHVFAEYDQFSVSPRNFTLHVGQYRGNWSDILFFANNSAFSTWDRDNDKVLEECAQQNNGAWWYGTTCDMEDLNRMPEDIWLLDVKKTVMKTKPKRYEANNCPWTPVLSRIECGWPGITKEECLTRKCCYDNNTAYNYTQCFVQSHLVYFERMGCYSFERGQIESLEEQNFLLGPYSKRPFPVQACGSATRSQGLTAFAVHDRGECLGDKNISSIIPLLKVSDKCSGGRGGKNAIDVYKFTIFVPKIRDLKTSNITFDSVRVDWHPVPAPFTLGYRVLVKNSSFDKQTSWNRTFIYTAGLQSNTTYVIKVYPVHGLTDKWSIAETSSSIEVTTKQEKAPSQAPAIIIAYNISSSSLKVSWSHVSYKYFNGKALGYKVTYHPVGLEQNLNFVTVNYTNTTELTNLVAFTVYVINVSAVSSGGVGPGNYAVSQTDDTAPAQGLDIIVAYNSSSTSLIVTWNHLSKRYSNGKPLGYKVTYYPIGLERNISSITVTNTNITELTNLSAFTMYVVTVSAVSSGGVGPWNTIKARTDDAAPTRAPDIITAYNSSWTSLKQWTLVEGCVINLPLGHPMFQCIIGLPDLSHYLNHRHLNCLFWLLTNLSAFTMYVINISAVSSGGVGPWSTIKARTDHAAPSRAPGIITAHNSSSTSLIVTWNHLPKQYFKGEPLGYKVTYYPLGLETNISFVTVNYTNTTELINLAAFTMYVINVSAVSSGGVGPGNTTKARTNDAAPARAPSIIIAYNSSSTSLVVKWSHLSKRYFNGEVLGYKVKYHPFGLESNISSVTVNYENITELTNLSAFTMYVVTVSAVSSGGVGPWNTNKARTDDAAPSRAPDSITAHNSSSTSLIVAWNHLSKQYFNGEPLGYRVTYYPVGLERNKNLVTVNYTNITELTNLSAFTMYVIYVSALSSGGVGPGNTTKARTDDAAPTRAPGIIVAHNSSAASLIVTWSHLPKKYFNGEPRGYKVTYHPVDLESVMSFVTVNLTNTTELTNLFAYTMYVINISAVSSGGVGPWNSTKARTDDAAPSRAPDIITAHNSSSTSLIVAWSHLPKQNFSGEPLGYKVTYHPVGLKKNVNIVIVNYTNTTELANLSAFTVYIIDVSALSSGGVGPGNTAKARTNDAAPSRSPTVLIAYNSSSSSLIVSWSYVPRKHFNGKPLGYKVTYHPAGLEQNSSFVTLNYKNTAELANLTAFTEYIIYVSAVSSGGVGPGTSTKAWTDERRDDAEHPCDNYECYNGGTCKISGLPNSVVTFCVCPSEFTGIMCEEKIYEAGPLPPLYAPRYVGGESTSTTSVNVSWSDYPREDDLLGPEIIQYNVYFSLADTPSDYMVVSVNASKANNAVFNNLGIFTLYTASVSAVNVGGEGPKSVAVKVRTMEGVPNQAPANVRVEYVDWKSIIIEWDPVPKGSENGIIQGYLVQYGEPQSQMGNQSISGFRAVLNGVQRNTSYVIQVAAYTSMGVGRYSQPLSIRTKVFNPCLFTAVPCLNGGSCVIQVQGFRCACLEQFTGPYCGTYIAEGKCNSPEVSLPTLPDSVSDALMVRPVSQLLIPSEVKLDCELSYKTIFNWTVFKINSMQGGNEFVLNRKGSSELLIRGRTLGEGSYMVILTVSMRGTKVYGVNKGYFRIERSPLIALISGGTRVERGFNKTLEFDASFSGDPDAVLPNAGKFAFTFPLSPMTALRRNSILMTRMNFTWVCRQSSENFTGDLLEISSPLPSSSRVNLDRGGCYGTGAGKIGSGVSLLKINSGYMAENSSYLITVVVRKDRRQAMYTQEVAIVPGDPPEVLIRCYDNCDTKVNPSRRLALEKLCKGSPCSKRLEYRWSLFEMRSNKLSSESRWHRVINLRDKLRTRPSAPRIVTRPGVLKPNTKYKFVLTAQRLGGYPGYSEYQVTTNIPPAGGICQVSPESGVTLITEYTFTCVNWTDTDAPLQYEYIYFTKNYELNVVYKGHKQSKQTKLPAGGKASNFTIDFRVRVADKYGAFTEVKIPVQVKQSQPTDKSVIDVASDLTTGDDSELNKLIQSGDVSRAFQLAKAAIVAVDDDKRTRPVSQDQLLEKRKKIKSSIVKQVSEVKVETLERIKQTSDVIADATTVLSEVTLEAEKAATGALQTMTSVLKEESSRGKNFEDLIDSAMSLVSGLGSVLRVSSFGAKAYNSMSHEATGDWAKLNRRRRGMLEFVKLSRKRYIRDVASEKEQAKQRVIGILNSLDDVGKTILSRTLVGEEPREMLTRSVSLLVVREEPDLLAGSVISSQGSSFTLPSSTNLFGNETQFADTQMMTTEYTSYSWDPTGSRVTTGVSSLELRNSTGDLLNVTDLKSPISIIIPNTQNSTNNSRSHYVGANRTVYHKINITTSGMAIIIKVRPDNNSTDFLVSIRYNERPSTNNSDFNASVPDFSTCIRSTSGFGNCSRDPYAVYVDNAHVSQIGYYFIGIQINSNTPAVSRAKRCSGHGRSKRSCVKYKDAPPAGGPNQAKSYVKPQYFKGDENYTMEVIPAACLYWSTELSKWTTDGCRVAETTTVDNIHCLCKHLTAFAGQLFVAPNPLDFDKVFIEFTRLPETGNFSVIIAVSCVFGLYLVLFIWARKTDQEDTLKIGEKPFLGSLSPWSYRYDLQLSTGIWYDSGTTANVFLIINGEAGSSRPYQLKGGTAIPFARGSITSFTISLNNYIGPIKSVRVWHDNSGSSPSWYLNTVKVLDVSSGELRTFICYTWLAVEKGDGLVDRTLKSGTDDEKKMNFKVSFHNRIAEEFGDGHLWFSVATRPPRKRFTRVQRLSCCLSLLLTTMLASAMFYQLDLQNDTKQGTLKLGSLVLNLWQLIIAVESLLVVIPVNLLIVGIFSHTKSSIEKEDQIQRKYTVTRPLSIHKVTRNRMGAGQRCTLPHYFTFFAWILCFLSSVTSATFVIFYSLQWGKDISEQWLISIVMSTFLDIFVSEPVKIVVVALVLSHFCKSDFGGIVETPSTVLHFDDIKISRSVDENDNGENEEDGVDIPEPPNKKQLQRARKYRMRELYMYRAMRRILGYLIYLWIVMIICYGGRSQDSYYLSSSVEKTFGRLNEISSQVTLWNWARDVLIPGLYVDSKDVAVSNSTPYISDGDAVLVGMPRLRQLRVMKDSCEVVDEAKGAFNSCIALYSFGAEDKTKFYQPGWLPINVTRNTSAEKLDERCPKPWRYASAEESESLVIWGRLRSFYSQGGYLADLGYTEKTASKVISELNKLNWLDRYTSAVVVEFTVFNSRVNLFSSVWITVEFSPSGQVESNDMIHTMHVYNLSAGYSSVLLFCQILLFIFIIYFIFSEIKEMVRNPKRYFCQFLNYIELAQILIAISFIIIHIFKEIELFANTAKLNENIFQFISFDREVLLDDTETALLALLMFFNTFKLLYLFKFNSHVGHLSDVMKTSTLALINCSVGFFVFMFAFTHFGFLQFGKEILEYSAPQTALQSLLIQGVVNNEVQQLQDCHAIIGPLYFILFNMCLHFIWINIFIAILIYDYGTAKKVTKGRYYLGGFMMKKFKEMLNCLGDEQETPKKKELPVRKKHISWKLDENKGKVPKIKNSEPNKSDPLVELEKRLAMMSQQLSDMYVDELSADIDLVGLWLDAREKGRTTPEKSAGSHCKLPARGIKDGQQTPLSTLPGKKLKKDFRVI</sequence>
<keyword evidence="25" id="KW-1185">Reference proteome</keyword>
<dbReference type="InterPro" id="IPR000203">
    <property type="entry name" value="GPS"/>
</dbReference>